<name>A0ABM7S5T6_9FLAO</name>
<dbReference type="CDD" id="cd07984">
    <property type="entry name" value="LPLAT_LABLAT-like"/>
    <property type="match status" value="1"/>
</dbReference>
<dbReference type="PANTHER" id="PTHR30606:SF10">
    <property type="entry name" value="PHOSPHATIDYLINOSITOL MANNOSIDE ACYLTRANSFERASE"/>
    <property type="match status" value="1"/>
</dbReference>
<keyword evidence="6" id="KW-0012">Acyltransferase</keyword>
<evidence type="ECO:0000256" key="2">
    <source>
        <dbReference type="ARBA" id="ARBA00022475"/>
    </source>
</evidence>
<evidence type="ECO:0000256" key="4">
    <source>
        <dbReference type="ARBA" id="ARBA00022679"/>
    </source>
</evidence>
<comment type="subcellular location">
    <subcellularLocation>
        <location evidence="1">Cell inner membrane</location>
    </subcellularLocation>
</comment>
<keyword evidence="5" id="KW-0472">Membrane</keyword>
<gene>
    <name evidence="7" type="ORF">KK2020170_17830</name>
</gene>
<protein>
    <recommendedName>
        <fullName evidence="9">KDO2-lipid IV(A) lauroyltransferase</fullName>
    </recommendedName>
</protein>
<evidence type="ECO:0000256" key="1">
    <source>
        <dbReference type="ARBA" id="ARBA00004533"/>
    </source>
</evidence>
<keyword evidence="2" id="KW-1003">Cell membrane</keyword>
<evidence type="ECO:0008006" key="9">
    <source>
        <dbReference type="Google" id="ProtNLM"/>
    </source>
</evidence>
<dbReference type="EMBL" id="AP024749">
    <property type="protein sequence ID" value="BCY28915.1"/>
    <property type="molecule type" value="Genomic_DNA"/>
</dbReference>
<keyword evidence="3" id="KW-0997">Cell inner membrane</keyword>
<evidence type="ECO:0000256" key="6">
    <source>
        <dbReference type="ARBA" id="ARBA00023315"/>
    </source>
</evidence>
<keyword evidence="4" id="KW-0808">Transferase</keyword>
<dbReference type="Pfam" id="PF03279">
    <property type="entry name" value="Lip_A_acyltrans"/>
    <property type="match status" value="1"/>
</dbReference>
<evidence type="ECO:0000256" key="3">
    <source>
        <dbReference type="ARBA" id="ARBA00022519"/>
    </source>
</evidence>
<sequence>MTISEEEIKKRFTFTNIELFHEYENKNKSIILLYAHYASWEWSLTLGFYTKFAGFGIYKKIQNQYFDKMVRDIRSKFGAELIDTKSTVKRVKENQEKGILGVYGFISDQTPSRQKAKYWDEFMGHVVPIHTGGENLARELDMNVLYMKVMKTKRGHYEATFIPITDDIKSLPVNEVSKLFIREVEKQIYEAPEYYFWTHKRWKFRKEKAQ</sequence>
<organism evidence="7 8">
    <name type="scientific">Flavobacterium okayamense</name>
    <dbReference type="NCBI Taxonomy" id="2830782"/>
    <lineage>
        <taxon>Bacteria</taxon>
        <taxon>Pseudomonadati</taxon>
        <taxon>Bacteroidota</taxon>
        <taxon>Flavobacteriia</taxon>
        <taxon>Flavobacteriales</taxon>
        <taxon>Flavobacteriaceae</taxon>
        <taxon>Flavobacterium</taxon>
    </lineage>
</organism>
<proteinExistence type="predicted"/>
<dbReference type="Proteomes" id="UP000825258">
    <property type="component" value="Chromosome"/>
</dbReference>
<dbReference type="PANTHER" id="PTHR30606">
    <property type="entry name" value="LIPID A BIOSYNTHESIS LAUROYL ACYLTRANSFERASE"/>
    <property type="match status" value="1"/>
</dbReference>
<keyword evidence="8" id="KW-1185">Reference proteome</keyword>
<evidence type="ECO:0000313" key="8">
    <source>
        <dbReference type="Proteomes" id="UP000825258"/>
    </source>
</evidence>
<accession>A0ABM7S5T6</accession>
<evidence type="ECO:0000313" key="7">
    <source>
        <dbReference type="EMBL" id="BCY28915.1"/>
    </source>
</evidence>
<dbReference type="InterPro" id="IPR004960">
    <property type="entry name" value="LipA_acyltrans"/>
</dbReference>
<evidence type="ECO:0000256" key="5">
    <source>
        <dbReference type="ARBA" id="ARBA00023136"/>
    </source>
</evidence>
<reference evidence="7 8" key="1">
    <citation type="submission" date="2021-06" db="EMBL/GenBank/DDBJ databases">
        <title>Whole genome sequences of Flavobacterium sp. KK2020170 and assembly.</title>
        <authorList>
            <person name="Kitahara K."/>
            <person name="Miyoshi S."/>
            <person name="Uesaka K."/>
        </authorList>
    </citation>
    <scope>NUCLEOTIDE SEQUENCE [LARGE SCALE GENOMIC DNA]</scope>
    <source>
        <strain evidence="7 8">KK2020170</strain>
    </source>
</reference>